<keyword evidence="1" id="KW-0472">Membrane</keyword>
<keyword evidence="1" id="KW-1133">Transmembrane helix</keyword>
<dbReference type="Proteomes" id="UP000189464">
    <property type="component" value="Chromosome"/>
</dbReference>
<reference evidence="2 3" key="1">
    <citation type="journal article" date="2016" name="Int. J. Syst. Evol. Microbiol.">
        <title>Desulfotomaculum ferrireducens sp. nov., a moderately thermophilic sulfate-reducing and dissimilatory Fe(III)-reducing bacterium isolated from compost.</title>
        <authorList>
            <person name="Yang G."/>
            <person name="Guo J."/>
            <person name="Zhuang L."/>
            <person name="Yuan Y."/>
            <person name="Zhou S."/>
        </authorList>
    </citation>
    <scope>NUCLEOTIDE SEQUENCE [LARGE SCALE GENOMIC DNA]</scope>
    <source>
        <strain evidence="2 3">GSS09</strain>
    </source>
</reference>
<feature type="transmembrane region" description="Helical" evidence="1">
    <location>
        <begin position="6"/>
        <end position="23"/>
    </location>
</feature>
<protein>
    <submittedName>
        <fullName evidence="2">Uncharacterized protein</fullName>
    </submittedName>
</protein>
<dbReference type="KEGG" id="dfg:B0537_09635"/>
<keyword evidence="1" id="KW-0812">Transmembrane</keyword>
<evidence type="ECO:0000313" key="3">
    <source>
        <dbReference type="Proteomes" id="UP000189464"/>
    </source>
</evidence>
<sequence>MVGSIIIGIVVALLVYLSLRERIRIKRYRKEWDVIGESKVSPLSESLAGLVGTAGGIYLSLVMLTTFLEVEVPSRVSVSVVSVEPMAAISFVLAIVSPFINRLMRGLKRLKYRFR</sequence>
<proteinExistence type="predicted"/>
<evidence type="ECO:0000256" key="1">
    <source>
        <dbReference type="SAM" id="Phobius"/>
    </source>
</evidence>
<accession>A0A1S6IX17</accession>
<feature type="transmembrane region" description="Helical" evidence="1">
    <location>
        <begin position="47"/>
        <end position="67"/>
    </location>
</feature>
<evidence type="ECO:0000313" key="2">
    <source>
        <dbReference type="EMBL" id="AQS59326.1"/>
    </source>
</evidence>
<feature type="transmembrane region" description="Helical" evidence="1">
    <location>
        <begin position="87"/>
        <end position="104"/>
    </location>
</feature>
<name>A0A1S6IX17_9FIRM</name>
<organism evidence="2 3">
    <name type="scientific">Desulforamulus ferrireducens</name>
    <dbReference type="NCBI Taxonomy" id="1833852"/>
    <lineage>
        <taxon>Bacteria</taxon>
        <taxon>Bacillati</taxon>
        <taxon>Bacillota</taxon>
        <taxon>Clostridia</taxon>
        <taxon>Eubacteriales</taxon>
        <taxon>Peptococcaceae</taxon>
        <taxon>Desulforamulus</taxon>
    </lineage>
</organism>
<dbReference type="STRING" id="1833852.B0537_09635"/>
<dbReference type="OrthoDB" id="1726338at2"/>
<keyword evidence="3" id="KW-1185">Reference proteome</keyword>
<dbReference type="EMBL" id="CP019698">
    <property type="protein sequence ID" value="AQS59326.1"/>
    <property type="molecule type" value="Genomic_DNA"/>
</dbReference>
<dbReference type="AlphaFoldDB" id="A0A1S6IX17"/>
<gene>
    <name evidence="2" type="ORF">B0537_09635</name>
</gene>
<dbReference type="RefSeq" id="WP_077714395.1">
    <property type="nucleotide sequence ID" value="NZ_CP019698.1"/>
</dbReference>